<dbReference type="AlphaFoldDB" id="A0A1D3RJ42"/>
<organism evidence="1 2">
    <name type="scientific">Plasmodium malariae</name>
    <dbReference type="NCBI Taxonomy" id="5858"/>
    <lineage>
        <taxon>Eukaryota</taxon>
        <taxon>Sar</taxon>
        <taxon>Alveolata</taxon>
        <taxon>Apicomplexa</taxon>
        <taxon>Aconoidasida</taxon>
        <taxon>Haemosporida</taxon>
        <taxon>Plasmodiidae</taxon>
        <taxon>Plasmodium</taxon>
        <taxon>Plasmodium (Plasmodium)</taxon>
    </lineage>
</organism>
<gene>
    <name evidence="1" type="primary">PmUG01_10042300</name>
    <name evidence="1" type="ORF">PMUG01_10042300</name>
</gene>
<dbReference type="OrthoDB" id="380119at2759"/>
<dbReference type="KEGG" id="pmal:PMUG01_10042300"/>
<evidence type="ECO:0000313" key="2">
    <source>
        <dbReference type="Proteomes" id="UP000219813"/>
    </source>
</evidence>
<accession>A0A1D3RJ42</accession>
<reference evidence="1 2" key="1">
    <citation type="submission" date="2016-06" db="EMBL/GenBank/DDBJ databases">
        <authorList>
            <consortium name="Pathogen Informatics"/>
        </authorList>
    </citation>
    <scope>NUCLEOTIDE SEQUENCE [LARGE SCALE GENOMIC DNA]</scope>
</reference>
<dbReference type="RefSeq" id="XP_028862197.1">
    <property type="nucleotide sequence ID" value="XM_029005627.1"/>
</dbReference>
<sequence>MSERKNEKNIANESIIYIKKYFTLHDSTVVSINQLTQIILNKSSTPGKGLHKAAELHTLLKSELTYEFIKIFESLKSLLVHMKECVERMKALQRCIKECKDKNATTTTATTASTTLLHSLDVFFNNTMTYFSQDYKLKEKIHETLVHVDGTCEDELNRIKLMWKESPFLFLIFQKYNVNKLIMEYTQI</sequence>
<keyword evidence="2" id="KW-1185">Reference proteome</keyword>
<name>A0A1D3RJ42_PLAMA</name>
<protein>
    <submittedName>
        <fullName evidence="1">Uncharacterized protein</fullName>
    </submittedName>
</protein>
<proteinExistence type="predicted"/>
<dbReference type="GeneID" id="39869423"/>
<dbReference type="EMBL" id="LT594631">
    <property type="protein sequence ID" value="SCN45143.1"/>
    <property type="molecule type" value="Genomic_DNA"/>
</dbReference>
<evidence type="ECO:0000313" key="1">
    <source>
        <dbReference type="EMBL" id="SCN45143.1"/>
    </source>
</evidence>
<dbReference type="VEuPathDB" id="PlasmoDB:PmUG01_10042300"/>
<dbReference type="OMA" id="NRLQLMW"/>
<dbReference type="Proteomes" id="UP000219813">
    <property type="component" value="Chromosome 10"/>
</dbReference>